<dbReference type="EMBL" id="JAFHAP010000008">
    <property type="protein sequence ID" value="MBN2909389.1"/>
    <property type="molecule type" value="Genomic_DNA"/>
</dbReference>
<name>A0ABS2WJ15_9BACL</name>
<gene>
    <name evidence="1" type="ORF">JQC72_07605</name>
</gene>
<comment type="caution">
    <text evidence="1">The sequence shown here is derived from an EMBL/GenBank/DDBJ whole genome shotgun (WGS) entry which is preliminary data.</text>
</comment>
<proteinExistence type="predicted"/>
<organism evidence="1 2">
    <name type="scientific">Polycladomyces zharkentensis</name>
    <dbReference type="NCBI Taxonomy" id="2807616"/>
    <lineage>
        <taxon>Bacteria</taxon>
        <taxon>Bacillati</taxon>
        <taxon>Bacillota</taxon>
        <taxon>Bacilli</taxon>
        <taxon>Bacillales</taxon>
        <taxon>Thermoactinomycetaceae</taxon>
        <taxon>Polycladomyces</taxon>
    </lineage>
</organism>
<protein>
    <recommendedName>
        <fullName evidence="3">FeS cluster biogenesis domain-containing protein</fullName>
    </recommendedName>
</protein>
<evidence type="ECO:0000313" key="2">
    <source>
        <dbReference type="Proteomes" id="UP001177120"/>
    </source>
</evidence>
<accession>A0ABS2WJ15</accession>
<sequence>MKLEITPEALDWFRNELSLNKGDTVRLLIHYQEQEAHCFAGTGFSMRYSLEKPRKIGLLAEVEGITFFIDDDDLLFYPDADRLLLRYDRGEDRIVYQMD</sequence>
<reference evidence="1" key="1">
    <citation type="journal article" date="2024" name="Int. J. Syst. Evol. Microbiol.">
        <title>Polycladomyces zharkentensis sp. nov., a novel thermophilic cellulose- and starch-degrading member of the Bacillota from a geothermal aquifer in Kazakhstan.</title>
        <authorList>
            <person name="Mashzhan A."/>
            <person name="Kistaubayeva A."/>
            <person name="Javier-Lopez R."/>
            <person name="Bissenova U."/>
            <person name="Bissenbay A."/>
            <person name="Birkeland N.K."/>
        </authorList>
    </citation>
    <scope>NUCLEOTIDE SEQUENCE</scope>
    <source>
        <strain evidence="1">ZKZ2T</strain>
    </source>
</reference>
<evidence type="ECO:0000313" key="1">
    <source>
        <dbReference type="EMBL" id="MBN2909389.1"/>
    </source>
</evidence>
<dbReference type="RefSeq" id="WP_205494437.1">
    <property type="nucleotide sequence ID" value="NZ_JAFHAP010000008.1"/>
</dbReference>
<evidence type="ECO:0008006" key="3">
    <source>
        <dbReference type="Google" id="ProtNLM"/>
    </source>
</evidence>
<keyword evidence="2" id="KW-1185">Reference proteome</keyword>
<dbReference type="Proteomes" id="UP001177120">
    <property type="component" value="Unassembled WGS sequence"/>
</dbReference>